<evidence type="ECO:0000313" key="3">
    <source>
        <dbReference type="Proteomes" id="UP000569092"/>
    </source>
</evidence>
<comment type="caution">
    <text evidence="2">The sequence shown here is derived from an EMBL/GenBank/DDBJ whole genome shotgun (WGS) entry which is preliminary data.</text>
</comment>
<dbReference type="Proteomes" id="UP000569092">
    <property type="component" value="Unassembled WGS sequence"/>
</dbReference>
<evidence type="ECO:0000259" key="1">
    <source>
        <dbReference type="PROSITE" id="PS50112"/>
    </source>
</evidence>
<dbReference type="InterPro" id="IPR000014">
    <property type="entry name" value="PAS"/>
</dbReference>
<dbReference type="InterPro" id="IPR013656">
    <property type="entry name" value="PAS_4"/>
</dbReference>
<dbReference type="EMBL" id="JACHDZ010000002">
    <property type="protein sequence ID" value="MBB5343330.1"/>
    <property type="molecule type" value="Genomic_DNA"/>
</dbReference>
<dbReference type="SUPFAM" id="SSF55785">
    <property type="entry name" value="PYP-like sensor domain (PAS domain)"/>
    <property type="match status" value="1"/>
</dbReference>
<dbReference type="CDD" id="cd00130">
    <property type="entry name" value="PAS"/>
    <property type="match status" value="1"/>
</dbReference>
<dbReference type="InterPro" id="IPR035965">
    <property type="entry name" value="PAS-like_dom_sf"/>
</dbReference>
<reference evidence="2 3" key="1">
    <citation type="submission" date="2020-08" db="EMBL/GenBank/DDBJ databases">
        <title>Genomic Encyclopedia of Type Strains, Phase IV (KMG-V): Genome sequencing to study the core and pangenomes of soil and plant-associated prokaryotes.</title>
        <authorList>
            <person name="Whitman W."/>
        </authorList>
    </citation>
    <scope>NUCLEOTIDE SEQUENCE [LARGE SCALE GENOMIC DNA]</scope>
    <source>
        <strain evidence="2 3">M8US30</strain>
    </source>
</reference>
<dbReference type="PROSITE" id="PS50112">
    <property type="entry name" value="PAS"/>
    <property type="match status" value="1"/>
</dbReference>
<dbReference type="AlphaFoldDB" id="A0A7W8J6A3"/>
<name>A0A7W8J6A3_9BACT</name>
<dbReference type="Pfam" id="PF08448">
    <property type="entry name" value="PAS_4"/>
    <property type="match status" value="1"/>
</dbReference>
<evidence type="ECO:0000313" key="2">
    <source>
        <dbReference type="EMBL" id="MBB5343330.1"/>
    </source>
</evidence>
<dbReference type="Gene3D" id="3.30.450.20">
    <property type="entry name" value="PAS domain"/>
    <property type="match status" value="1"/>
</dbReference>
<protein>
    <submittedName>
        <fullName evidence="2">PAS domain-containing protein</fullName>
    </submittedName>
</protein>
<organism evidence="2 3">
    <name type="scientific">Tunturiibacter lichenicola</name>
    <dbReference type="NCBI Taxonomy" id="2051959"/>
    <lineage>
        <taxon>Bacteria</taxon>
        <taxon>Pseudomonadati</taxon>
        <taxon>Acidobacteriota</taxon>
        <taxon>Terriglobia</taxon>
        <taxon>Terriglobales</taxon>
        <taxon>Acidobacteriaceae</taxon>
        <taxon>Tunturiibacter</taxon>
    </lineage>
</organism>
<proteinExistence type="predicted"/>
<feature type="domain" description="PAS" evidence="1">
    <location>
        <begin position="1"/>
        <end position="32"/>
    </location>
</feature>
<accession>A0A7W8J6A3</accession>
<sequence>MSSMEGPAQIVSYVNPALCHLVGKSREQMIGKPFAEILPDGDKCLVLLDRVYRSGIAESHIEQEHAAPHPLYWSYEIWPILVAAPDRD</sequence>
<gene>
    <name evidence="2" type="ORF">HDF10_001305</name>
</gene>